<dbReference type="EMBL" id="BAAAZU010000003">
    <property type="protein sequence ID" value="GAA3914837.1"/>
    <property type="molecule type" value="Genomic_DNA"/>
</dbReference>
<name>A0ABP7M6E1_9GAMM</name>
<sequence>MHVSHSLVPSALAFALAAVLPAPAAAQATQADLYIDVATHTMPGMAGLGALGRVAGAMGGGNASYGMARHPGMPGKYMDVALDNRSKPGAPASQAIPRDLRLGDKIDLLPPERKTQDGGGADGATANVALADGGPYTIRYYWGCGEQVRAGQPAEFTMSVRNGKPVHSGRAMTPRSVPQHGINPGPQHALWPNPANRKSVPAKASLVGAHHVTGDGLPGSMQFDLGREHDFLPELKLEREATDQGTQLRWNGVDGARAYFIHATASDGDTIVMWSSSEDGYAGPELVDFLPESLVAQWTKKRTLLGADARNCKIPREVFTGGAPMVQMIAYGNQRTISQPGWRVHVRNKSTAMLMPSGGGAAPATTQDAAKPAAKDGAKKLLKGLFGR</sequence>
<comment type="caution">
    <text evidence="2">The sequence shown here is derived from an EMBL/GenBank/DDBJ whole genome shotgun (WGS) entry which is preliminary data.</text>
</comment>
<dbReference type="Proteomes" id="UP001501727">
    <property type="component" value="Unassembled WGS sequence"/>
</dbReference>
<accession>A0ABP7M6E1</accession>
<reference evidence="3" key="1">
    <citation type="journal article" date="2019" name="Int. J. Syst. Evol. Microbiol.">
        <title>The Global Catalogue of Microorganisms (GCM) 10K type strain sequencing project: providing services to taxonomists for standard genome sequencing and annotation.</title>
        <authorList>
            <consortium name="The Broad Institute Genomics Platform"/>
            <consortium name="The Broad Institute Genome Sequencing Center for Infectious Disease"/>
            <person name="Wu L."/>
            <person name="Ma J."/>
        </authorList>
    </citation>
    <scope>NUCLEOTIDE SEQUENCE [LARGE SCALE GENOMIC DNA]</scope>
    <source>
        <strain evidence="3">JCM 16916</strain>
    </source>
</reference>
<keyword evidence="3" id="KW-1185">Reference proteome</keyword>
<feature type="chain" id="PRO_5046535023" description="DUF4412 domain-containing protein" evidence="1">
    <location>
        <begin position="25"/>
        <end position="388"/>
    </location>
</feature>
<evidence type="ECO:0000313" key="3">
    <source>
        <dbReference type="Proteomes" id="UP001501727"/>
    </source>
</evidence>
<keyword evidence="1" id="KW-0732">Signal</keyword>
<feature type="signal peptide" evidence="1">
    <location>
        <begin position="1"/>
        <end position="24"/>
    </location>
</feature>
<evidence type="ECO:0000256" key="1">
    <source>
        <dbReference type="SAM" id="SignalP"/>
    </source>
</evidence>
<organism evidence="2 3">
    <name type="scientific">Luteimonas lutimaris</name>
    <dbReference type="NCBI Taxonomy" id="698645"/>
    <lineage>
        <taxon>Bacteria</taxon>
        <taxon>Pseudomonadati</taxon>
        <taxon>Pseudomonadota</taxon>
        <taxon>Gammaproteobacteria</taxon>
        <taxon>Lysobacterales</taxon>
        <taxon>Lysobacteraceae</taxon>
        <taxon>Luteimonas</taxon>
    </lineage>
</organism>
<evidence type="ECO:0008006" key="4">
    <source>
        <dbReference type="Google" id="ProtNLM"/>
    </source>
</evidence>
<gene>
    <name evidence="2" type="ORF">GCM10022229_04890</name>
</gene>
<dbReference type="RefSeq" id="WP_344758346.1">
    <property type="nucleotide sequence ID" value="NZ_BAAAZU010000003.1"/>
</dbReference>
<evidence type="ECO:0000313" key="2">
    <source>
        <dbReference type="EMBL" id="GAA3914837.1"/>
    </source>
</evidence>
<protein>
    <recommendedName>
        <fullName evidence="4">DUF4412 domain-containing protein</fullName>
    </recommendedName>
</protein>
<proteinExistence type="predicted"/>